<evidence type="ECO:0000256" key="1">
    <source>
        <dbReference type="SAM" id="MobiDB-lite"/>
    </source>
</evidence>
<reference evidence="3" key="1">
    <citation type="journal article" date="2011" name="PLoS Genet.">
        <title>Genomic analysis of the necrotrophic fungal pathogens Sclerotinia sclerotiorum and Botrytis cinerea.</title>
        <authorList>
            <person name="Amselem J."/>
            <person name="Cuomo C.A."/>
            <person name="van Kan J.A."/>
            <person name="Viaud M."/>
            <person name="Benito E.P."/>
            <person name="Couloux A."/>
            <person name="Coutinho P.M."/>
            <person name="de Vries R.P."/>
            <person name="Dyer P.S."/>
            <person name="Fillinger S."/>
            <person name="Fournier E."/>
            <person name="Gout L."/>
            <person name="Hahn M."/>
            <person name="Kohn L."/>
            <person name="Lapalu N."/>
            <person name="Plummer K.M."/>
            <person name="Pradier J.M."/>
            <person name="Quevillon E."/>
            <person name="Sharon A."/>
            <person name="Simon A."/>
            <person name="ten Have A."/>
            <person name="Tudzynski B."/>
            <person name="Tudzynski P."/>
            <person name="Wincker P."/>
            <person name="Andrew M."/>
            <person name="Anthouard V."/>
            <person name="Beever R.E."/>
            <person name="Beffa R."/>
            <person name="Benoit I."/>
            <person name="Bouzid O."/>
            <person name="Brault B."/>
            <person name="Chen Z."/>
            <person name="Choquer M."/>
            <person name="Collemare J."/>
            <person name="Cotton P."/>
            <person name="Danchin E.G."/>
            <person name="Da Silva C."/>
            <person name="Gautier A."/>
            <person name="Giraud C."/>
            <person name="Giraud T."/>
            <person name="Gonzalez C."/>
            <person name="Grossetete S."/>
            <person name="Guldener U."/>
            <person name="Henrissat B."/>
            <person name="Howlett B.J."/>
            <person name="Kodira C."/>
            <person name="Kretschmer M."/>
            <person name="Lappartient A."/>
            <person name="Leroch M."/>
            <person name="Levis C."/>
            <person name="Mauceli E."/>
            <person name="Neuveglise C."/>
            <person name="Oeser B."/>
            <person name="Pearson M."/>
            <person name="Poulain J."/>
            <person name="Poussereau N."/>
            <person name="Quesneville H."/>
            <person name="Rascle C."/>
            <person name="Schumacher J."/>
            <person name="Segurens B."/>
            <person name="Sexton A."/>
            <person name="Silva E."/>
            <person name="Sirven C."/>
            <person name="Soanes D.M."/>
            <person name="Talbot N.J."/>
            <person name="Templeton M."/>
            <person name="Yandava C."/>
            <person name="Yarden O."/>
            <person name="Zeng Q."/>
            <person name="Rollins J.A."/>
            <person name="Lebrun M.H."/>
            <person name="Dickman M."/>
        </authorList>
    </citation>
    <scope>NUCLEOTIDE SEQUENCE [LARGE SCALE GENOMIC DNA]</scope>
    <source>
        <strain evidence="3">T4</strain>
    </source>
</reference>
<organism evidence="2 3">
    <name type="scientific">Botryotinia fuckeliana (strain T4)</name>
    <name type="common">Noble rot fungus</name>
    <name type="synonym">Botrytis cinerea</name>
    <dbReference type="NCBI Taxonomy" id="999810"/>
    <lineage>
        <taxon>Eukaryota</taxon>
        <taxon>Fungi</taxon>
        <taxon>Dikarya</taxon>
        <taxon>Ascomycota</taxon>
        <taxon>Pezizomycotina</taxon>
        <taxon>Leotiomycetes</taxon>
        <taxon>Helotiales</taxon>
        <taxon>Sclerotiniaceae</taxon>
        <taxon>Botrytis</taxon>
    </lineage>
</organism>
<dbReference type="AlphaFoldDB" id="G2Y1T5"/>
<feature type="compositionally biased region" description="Polar residues" evidence="1">
    <location>
        <begin position="75"/>
        <end position="85"/>
    </location>
</feature>
<accession>G2Y1T5</accession>
<name>G2Y1T5_BOTF4</name>
<evidence type="ECO:0000313" key="3">
    <source>
        <dbReference type="Proteomes" id="UP000008177"/>
    </source>
</evidence>
<dbReference type="Proteomes" id="UP000008177">
    <property type="component" value="Unplaced contigs"/>
</dbReference>
<protein>
    <submittedName>
        <fullName evidence="2">Uncharacterized protein</fullName>
    </submittedName>
</protein>
<dbReference type="HOGENOM" id="CLU_2399418_0_0_1"/>
<dbReference type="EMBL" id="FQ790282">
    <property type="protein sequence ID" value="CCD46625.1"/>
    <property type="molecule type" value="Genomic_DNA"/>
</dbReference>
<feature type="region of interest" description="Disordered" evidence="1">
    <location>
        <begin position="52"/>
        <end position="93"/>
    </location>
</feature>
<evidence type="ECO:0000313" key="2">
    <source>
        <dbReference type="EMBL" id="CCD46625.1"/>
    </source>
</evidence>
<proteinExistence type="predicted"/>
<gene>
    <name evidence="2" type="ORF">BofuT4_uP042360.1</name>
</gene>
<dbReference type="InParanoid" id="G2Y1T5"/>
<sequence length="93" mass="10528">MTLYKPFEGTTQEELKLHRPKSPDFLLCHVCGLNSSLQEHEAYFSHVKVSMNSSRARSHSRGASNNRYGTGRVSGGSTQIYLNKTRSSRWRAP</sequence>